<accession>A0A6J4U6I0</accession>
<feature type="compositionally biased region" description="Basic and acidic residues" evidence="1">
    <location>
        <begin position="133"/>
        <end position="154"/>
    </location>
</feature>
<feature type="region of interest" description="Disordered" evidence="1">
    <location>
        <begin position="190"/>
        <end position="232"/>
    </location>
</feature>
<organism evidence="2">
    <name type="scientific">uncultured Thermomicrobiales bacterium</name>
    <dbReference type="NCBI Taxonomy" id="1645740"/>
    <lineage>
        <taxon>Bacteria</taxon>
        <taxon>Pseudomonadati</taxon>
        <taxon>Thermomicrobiota</taxon>
        <taxon>Thermomicrobia</taxon>
        <taxon>Thermomicrobiales</taxon>
        <taxon>environmental samples</taxon>
    </lineage>
</organism>
<feature type="non-terminal residue" evidence="2">
    <location>
        <position position="1"/>
    </location>
</feature>
<feature type="compositionally biased region" description="Basic and acidic residues" evidence="1">
    <location>
        <begin position="15"/>
        <end position="31"/>
    </location>
</feature>
<feature type="compositionally biased region" description="Basic residues" evidence="1">
    <location>
        <begin position="193"/>
        <end position="203"/>
    </location>
</feature>
<evidence type="ECO:0000256" key="1">
    <source>
        <dbReference type="SAM" id="MobiDB-lite"/>
    </source>
</evidence>
<proteinExistence type="predicted"/>
<feature type="region of interest" description="Disordered" evidence="1">
    <location>
        <begin position="133"/>
        <end position="159"/>
    </location>
</feature>
<protein>
    <submittedName>
        <fullName evidence="2">Fe-S protein, homolog of lactate dehydrogenase SO1521</fullName>
    </submittedName>
</protein>
<feature type="non-terminal residue" evidence="2">
    <location>
        <position position="232"/>
    </location>
</feature>
<sequence>GPAQRRAAGAVCTARDPDHRHRAELHPDPARRIQGSAAERSRCRSRRGPGIHDRRVPGEARQRGRARDRLEGEHRPGGLLPRPLPPEGAHRGRPLDGNPEGGGVPSRRKRRRLLRDGRIVRLRDRALRGLEEDRRGAAVPGDRGDRDGCPDQRRRSFLPSADRALLRALHPPHRRGAGVPGCTGASLVSATGVRHRWRRRHAGRAAGPRPSDDGADRRGDRPCRKPVRRPGL</sequence>
<gene>
    <name evidence="2" type="ORF">AVDCRST_MAG87-37</name>
</gene>
<name>A0A6J4U6I0_9BACT</name>
<feature type="compositionally biased region" description="Basic and acidic residues" evidence="1">
    <location>
        <begin position="50"/>
        <end position="76"/>
    </location>
</feature>
<feature type="region of interest" description="Disordered" evidence="1">
    <location>
        <begin position="1"/>
        <end position="113"/>
    </location>
</feature>
<evidence type="ECO:0000313" key="2">
    <source>
        <dbReference type="EMBL" id="CAA9540362.1"/>
    </source>
</evidence>
<reference evidence="2" key="1">
    <citation type="submission" date="2020-02" db="EMBL/GenBank/DDBJ databases">
        <authorList>
            <person name="Meier V. D."/>
        </authorList>
    </citation>
    <scope>NUCLEOTIDE SEQUENCE</scope>
    <source>
        <strain evidence="2">AVDCRST_MAG87</strain>
    </source>
</reference>
<feature type="compositionally biased region" description="Basic and acidic residues" evidence="1">
    <location>
        <begin position="210"/>
        <end position="223"/>
    </location>
</feature>
<dbReference type="AlphaFoldDB" id="A0A6J4U6I0"/>
<dbReference type="EMBL" id="CADCWJ010000012">
    <property type="protein sequence ID" value="CAA9540362.1"/>
    <property type="molecule type" value="Genomic_DNA"/>
</dbReference>